<gene>
    <name evidence="9" type="ORF">UFOPK3495_00620</name>
    <name evidence="10" type="ORF">UFOPK4237_00410</name>
</gene>
<dbReference type="InterPro" id="IPR006091">
    <property type="entry name" value="Acyl-CoA_Oxase/DH_mid-dom"/>
</dbReference>
<dbReference type="PANTHER" id="PTHR43884:SF20">
    <property type="entry name" value="ACYL-COA DEHYDROGENASE FADE28"/>
    <property type="match status" value="1"/>
</dbReference>
<comment type="cofactor">
    <cofactor evidence="1">
        <name>FAD</name>
        <dbReference type="ChEBI" id="CHEBI:57692"/>
    </cofactor>
</comment>
<evidence type="ECO:0000259" key="8">
    <source>
        <dbReference type="Pfam" id="PF02771"/>
    </source>
</evidence>
<feature type="domain" description="Acyl-CoA oxidase/dehydrogenase middle" evidence="7">
    <location>
        <begin position="131"/>
        <end position="198"/>
    </location>
</feature>
<dbReference type="CDD" id="cd00567">
    <property type="entry name" value="ACAD"/>
    <property type="match status" value="1"/>
</dbReference>
<protein>
    <submittedName>
        <fullName evidence="10">Unannotated protein</fullName>
    </submittedName>
</protein>
<dbReference type="PANTHER" id="PTHR43884">
    <property type="entry name" value="ACYL-COA DEHYDROGENASE"/>
    <property type="match status" value="1"/>
</dbReference>
<dbReference type="InterPro" id="IPR037069">
    <property type="entry name" value="AcylCoA_DH/ox_N_sf"/>
</dbReference>
<name>A0A6J7S5A9_9ZZZZ</name>
<evidence type="ECO:0000256" key="4">
    <source>
        <dbReference type="ARBA" id="ARBA00022827"/>
    </source>
</evidence>
<dbReference type="GO" id="GO:0003995">
    <property type="term" value="F:acyl-CoA dehydrogenase activity"/>
    <property type="evidence" value="ECO:0007669"/>
    <property type="project" value="TreeGrafter"/>
</dbReference>
<organism evidence="10">
    <name type="scientific">freshwater metagenome</name>
    <dbReference type="NCBI Taxonomy" id="449393"/>
    <lineage>
        <taxon>unclassified sequences</taxon>
        <taxon>metagenomes</taxon>
        <taxon>ecological metagenomes</taxon>
    </lineage>
</organism>
<dbReference type="InterPro" id="IPR013786">
    <property type="entry name" value="AcylCoA_DH/ox_N"/>
</dbReference>
<dbReference type="SUPFAM" id="SSF56645">
    <property type="entry name" value="Acyl-CoA dehydrogenase NM domain-like"/>
    <property type="match status" value="1"/>
</dbReference>
<feature type="domain" description="Acyl-CoA dehydrogenase/oxidase N-terminal" evidence="8">
    <location>
        <begin position="6"/>
        <end position="96"/>
    </location>
</feature>
<evidence type="ECO:0000256" key="3">
    <source>
        <dbReference type="ARBA" id="ARBA00022630"/>
    </source>
</evidence>
<dbReference type="GO" id="GO:0050660">
    <property type="term" value="F:flavin adenine dinucleotide binding"/>
    <property type="evidence" value="ECO:0007669"/>
    <property type="project" value="InterPro"/>
</dbReference>
<accession>A0A6J7S5A9</accession>
<dbReference type="SUPFAM" id="SSF47203">
    <property type="entry name" value="Acyl-CoA dehydrogenase C-terminal domain-like"/>
    <property type="match status" value="1"/>
</dbReference>
<dbReference type="Gene3D" id="2.40.110.10">
    <property type="entry name" value="Butyryl-CoA Dehydrogenase, subunit A, domain 2"/>
    <property type="match status" value="1"/>
</dbReference>
<feature type="domain" description="Acyl-CoA dehydrogenase/oxidase C-terminal" evidence="6">
    <location>
        <begin position="241"/>
        <end position="373"/>
    </location>
</feature>
<evidence type="ECO:0000313" key="9">
    <source>
        <dbReference type="EMBL" id="CAB4894680.1"/>
    </source>
</evidence>
<dbReference type="Gene3D" id="1.20.140.10">
    <property type="entry name" value="Butyryl-CoA Dehydrogenase, subunit A, domain 3"/>
    <property type="match status" value="1"/>
</dbReference>
<dbReference type="Pfam" id="PF00441">
    <property type="entry name" value="Acyl-CoA_dh_1"/>
    <property type="match status" value="1"/>
</dbReference>
<evidence type="ECO:0000313" key="10">
    <source>
        <dbReference type="EMBL" id="CAB5036052.1"/>
    </source>
</evidence>
<dbReference type="Pfam" id="PF02770">
    <property type="entry name" value="Acyl-CoA_dh_M"/>
    <property type="match status" value="1"/>
</dbReference>
<evidence type="ECO:0000256" key="5">
    <source>
        <dbReference type="ARBA" id="ARBA00023002"/>
    </source>
</evidence>
<dbReference type="InterPro" id="IPR046373">
    <property type="entry name" value="Acyl-CoA_Oxase/DH_mid-dom_sf"/>
</dbReference>
<keyword evidence="4" id="KW-0274">FAD</keyword>
<comment type="similarity">
    <text evidence="2">Belongs to the acyl-CoA dehydrogenase family.</text>
</comment>
<sequence length="377" mass="40580">MDLELSEDQKLFRNTTAKFLDNELPVEKVRAINKEGGGFPAEFWTQGAELGWAALLVPEELGGGSISGNGFQDLAIVAEEFGRLVSPGPLLPVNTVIAGLVEGAAIGGPDHTETIEGLMSGELIGTWAAYEPKGHWDPLNPSTTATKNGDNYVITGVKDRVEAGDAAGVFLVTAKTASGVALFLVPADAAGVSVELVDSLDFVRHHATVTFSDVTVSADAMVGTESATADIVERMLQVVVALQCAEMNGAINRVFEFTVQWAFDRYSFGRPLASYQALKHRFSDMRTWIECCNATADEAVKAVNNRAENSARLVSVAKAYIGTKSVQIIQDCVQMHGGLGVTWEHDCHLYLRRATTDRQLFGTPADHKRRIADLIGL</sequence>
<dbReference type="InterPro" id="IPR009075">
    <property type="entry name" value="AcylCo_DH/oxidase_C"/>
</dbReference>
<evidence type="ECO:0000259" key="6">
    <source>
        <dbReference type="Pfam" id="PF00441"/>
    </source>
</evidence>
<keyword evidence="5" id="KW-0560">Oxidoreductase</keyword>
<dbReference type="Pfam" id="PF02771">
    <property type="entry name" value="Acyl-CoA_dh_N"/>
    <property type="match status" value="1"/>
</dbReference>
<dbReference type="InterPro" id="IPR009100">
    <property type="entry name" value="AcylCoA_DH/oxidase_NM_dom_sf"/>
</dbReference>
<keyword evidence="3" id="KW-0285">Flavoprotein</keyword>
<dbReference type="InterPro" id="IPR036250">
    <property type="entry name" value="AcylCo_DH-like_C"/>
</dbReference>
<reference evidence="10" key="1">
    <citation type="submission" date="2020-05" db="EMBL/GenBank/DDBJ databases">
        <authorList>
            <person name="Chiriac C."/>
            <person name="Salcher M."/>
            <person name="Ghai R."/>
            <person name="Kavagutti S V."/>
        </authorList>
    </citation>
    <scope>NUCLEOTIDE SEQUENCE</scope>
</reference>
<dbReference type="EMBL" id="CAFBMC010000024">
    <property type="protein sequence ID" value="CAB4894680.1"/>
    <property type="molecule type" value="Genomic_DNA"/>
</dbReference>
<dbReference type="EMBL" id="CAFBPZ010000016">
    <property type="protein sequence ID" value="CAB5036052.1"/>
    <property type="molecule type" value="Genomic_DNA"/>
</dbReference>
<dbReference type="Gene3D" id="1.10.540.10">
    <property type="entry name" value="Acyl-CoA dehydrogenase/oxidase, N-terminal domain"/>
    <property type="match status" value="1"/>
</dbReference>
<proteinExistence type="inferred from homology"/>
<dbReference type="AlphaFoldDB" id="A0A6J7S5A9"/>
<evidence type="ECO:0000259" key="7">
    <source>
        <dbReference type="Pfam" id="PF02770"/>
    </source>
</evidence>
<evidence type="ECO:0000256" key="2">
    <source>
        <dbReference type="ARBA" id="ARBA00009347"/>
    </source>
</evidence>
<evidence type="ECO:0000256" key="1">
    <source>
        <dbReference type="ARBA" id="ARBA00001974"/>
    </source>
</evidence>